<comment type="caution">
    <text evidence="10">The sequence shown here is derived from an EMBL/GenBank/DDBJ whole genome shotgun (WGS) entry which is preliminary data.</text>
</comment>
<evidence type="ECO:0000256" key="4">
    <source>
        <dbReference type="ARBA" id="ARBA00022912"/>
    </source>
</evidence>
<name>A0ABR2JQK3_9EUKA</name>
<dbReference type="SUPFAM" id="SSF56300">
    <property type="entry name" value="Metallo-dependent phosphatases"/>
    <property type="match status" value="1"/>
</dbReference>
<keyword evidence="11" id="KW-1185">Reference proteome</keyword>
<dbReference type="Pfam" id="PF00149">
    <property type="entry name" value="Metallophos"/>
    <property type="match status" value="1"/>
</dbReference>
<dbReference type="PROSITE" id="PS00125">
    <property type="entry name" value="SER_THR_PHOSPHATASE"/>
    <property type="match status" value="1"/>
</dbReference>
<comment type="catalytic activity">
    <reaction evidence="6">
        <text>O-phospho-L-seryl-[protein] + H2O = L-seryl-[protein] + phosphate</text>
        <dbReference type="Rhea" id="RHEA:20629"/>
        <dbReference type="Rhea" id="RHEA-COMP:9863"/>
        <dbReference type="Rhea" id="RHEA-COMP:11604"/>
        <dbReference type="ChEBI" id="CHEBI:15377"/>
        <dbReference type="ChEBI" id="CHEBI:29999"/>
        <dbReference type="ChEBI" id="CHEBI:43474"/>
        <dbReference type="ChEBI" id="CHEBI:83421"/>
        <dbReference type="EC" id="3.1.3.16"/>
    </reaction>
</comment>
<accession>A0ABR2JQK3</accession>
<dbReference type="SMART" id="SM00156">
    <property type="entry name" value="PP2Ac"/>
    <property type="match status" value="1"/>
</dbReference>
<dbReference type="EMBL" id="JAPFFF010000010">
    <property type="protein sequence ID" value="KAK8880888.1"/>
    <property type="molecule type" value="Genomic_DNA"/>
</dbReference>
<keyword evidence="5" id="KW-0464">Manganese</keyword>
<protein>
    <recommendedName>
        <fullName evidence="8">Serine/threonine-protein phosphatase</fullName>
        <ecNumber evidence="8">3.1.3.16</ecNumber>
    </recommendedName>
</protein>
<dbReference type="InterPro" id="IPR029052">
    <property type="entry name" value="Metallo-depent_PP-like"/>
</dbReference>
<dbReference type="InterPro" id="IPR006186">
    <property type="entry name" value="Ser/Thr-sp_prot-phosphatase"/>
</dbReference>
<dbReference type="InterPro" id="IPR004843">
    <property type="entry name" value="Calcineurin-like_PHP"/>
</dbReference>
<dbReference type="Proteomes" id="UP001470230">
    <property type="component" value="Unassembled WGS sequence"/>
</dbReference>
<dbReference type="PANTHER" id="PTHR11668:SF300">
    <property type="entry name" value="SERINE_THREONINE-PROTEIN PHOSPHATASE"/>
    <property type="match status" value="1"/>
</dbReference>
<evidence type="ECO:0000256" key="3">
    <source>
        <dbReference type="ARBA" id="ARBA00022801"/>
    </source>
</evidence>
<evidence type="ECO:0000256" key="2">
    <source>
        <dbReference type="ARBA" id="ARBA00022723"/>
    </source>
</evidence>
<keyword evidence="3 8" id="KW-0378">Hydrolase</keyword>
<evidence type="ECO:0000313" key="10">
    <source>
        <dbReference type="EMBL" id="KAK8880888.1"/>
    </source>
</evidence>
<proteinExistence type="inferred from homology"/>
<dbReference type="Gene3D" id="3.60.21.10">
    <property type="match status" value="1"/>
</dbReference>
<dbReference type="PANTHER" id="PTHR11668">
    <property type="entry name" value="SERINE/THREONINE PROTEIN PHOSPHATASE"/>
    <property type="match status" value="1"/>
</dbReference>
<gene>
    <name evidence="10" type="ORF">M9Y10_003587</name>
</gene>
<dbReference type="PRINTS" id="PR00114">
    <property type="entry name" value="STPHPHTASE"/>
</dbReference>
<sequence length="337" mass="38460">MKKPSLKKGISIDKLISDITNNPKNPDVPFDIKSSFEIIKATANILKNEPAVLKIDTKNSEFVIVGDIHGSLDSLLRIFEKKGTPETTRYLFLGDYVDRGPRSCEVIMLLYSYKYLYPDNIYLIRGNHEFRYINEIYGFKQECLNRVKQTIKGKIKDRGKSFYRTTTKTYKYLPLCAIINDNIFCVHGGISGFLKSREELLNIEKVYSKNTVFENGSISAEFLWDDPDPNIQKYGRSHRILGHTFGKKILNDFRNHMKFDIVIRGHQMEMNGYDWPFGEDGGLLTVFSSPNYCDGPNGSAIAFVKSDGTVEVEQIIPPSKSSLSGENAKNLDEIRFM</sequence>
<dbReference type="EC" id="3.1.3.16" evidence="8"/>
<comment type="catalytic activity">
    <reaction evidence="7 8">
        <text>O-phospho-L-threonyl-[protein] + H2O = L-threonyl-[protein] + phosphate</text>
        <dbReference type="Rhea" id="RHEA:47004"/>
        <dbReference type="Rhea" id="RHEA-COMP:11060"/>
        <dbReference type="Rhea" id="RHEA-COMP:11605"/>
        <dbReference type="ChEBI" id="CHEBI:15377"/>
        <dbReference type="ChEBI" id="CHEBI:30013"/>
        <dbReference type="ChEBI" id="CHEBI:43474"/>
        <dbReference type="ChEBI" id="CHEBI:61977"/>
        <dbReference type="EC" id="3.1.3.16"/>
    </reaction>
</comment>
<organism evidence="10 11">
    <name type="scientific">Tritrichomonas musculus</name>
    <dbReference type="NCBI Taxonomy" id="1915356"/>
    <lineage>
        <taxon>Eukaryota</taxon>
        <taxon>Metamonada</taxon>
        <taxon>Parabasalia</taxon>
        <taxon>Tritrichomonadida</taxon>
        <taxon>Tritrichomonadidae</taxon>
        <taxon>Tritrichomonas</taxon>
    </lineage>
</organism>
<comment type="similarity">
    <text evidence="8">Belongs to the PPP phosphatase family.</text>
</comment>
<keyword evidence="4" id="KW-0904">Protein phosphatase</keyword>
<keyword evidence="2" id="KW-0479">Metal-binding</keyword>
<feature type="domain" description="Serine/threonine specific protein phosphatases" evidence="9">
    <location>
        <begin position="124"/>
        <end position="129"/>
    </location>
</feature>
<dbReference type="InterPro" id="IPR050341">
    <property type="entry name" value="PP1_catalytic_subunit"/>
</dbReference>
<dbReference type="CDD" id="cd00144">
    <property type="entry name" value="MPP_PPP_family"/>
    <property type="match status" value="1"/>
</dbReference>
<evidence type="ECO:0000313" key="11">
    <source>
        <dbReference type="Proteomes" id="UP001470230"/>
    </source>
</evidence>
<comment type="cofactor">
    <cofactor evidence="1">
        <name>Mn(2+)</name>
        <dbReference type="ChEBI" id="CHEBI:29035"/>
    </cofactor>
</comment>
<evidence type="ECO:0000256" key="8">
    <source>
        <dbReference type="RuleBase" id="RU004273"/>
    </source>
</evidence>
<evidence type="ECO:0000256" key="6">
    <source>
        <dbReference type="ARBA" id="ARBA00047761"/>
    </source>
</evidence>
<evidence type="ECO:0000256" key="1">
    <source>
        <dbReference type="ARBA" id="ARBA00001936"/>
    </source>
</evidence>
<evidence type="ECO:0000259" key="9">
    <source>
        <dbReference type="PROSITE" id="PS00125"/>
    </source>
</evidence>
<evidence type="ECO:0000256" key="7">
    <source>
        <dbReference type="ARBA" id="ARBA00048336"/>
    </source>
</evidence>
<evidence type="ECO:0000256" key="5">
    <source>
        <dbReference type="ARBA" id="ARBA00023211"/>
    </source>
</evidence>
<reference evidence="10 11" key="1">
    <citation type="submission" date="2024-04" db="EMBL/GenBank/DDBJ databases">
        <title>Tritrichomonas musculus Genome.</title>
        <authorList>
            <person name="Alves-Ferreira E."/>
            <person name="Grigg M."/>
            <person name="Lorenzi H."/>
            <person name="Galac M."/>
        </authorList>
    </citation>
    <scope>NUCLEOTIDE SEQUENCE [LARGE SCALE GENOMIC DNA]</scope>
    <source>
        <strain evidence="10 11">EAF2021</strain>
    </source>
</reference>